<name>A0A645FUZ1_9ZZZZ</name>
<reference evidence="2" key="1">
    <citation type="submission" date="2019-08" db="EMBL/GenBank/DDBJ databases">
        <authorList>
            <person name="Kucharzyk K."/>
            <person name="Murdoch R.W."/>
            <person name="Higgins S."/>
            <person name="Loffler F."/>
        </authorList>
    </citation>
    <scope>NUCLEOTIDE SEQUENCE</scope>
</reference>
<sequence>MENELQLSPKHIKQIIDETIKYTTEAVVAELKKARMLKSLDKTSFQRTEQLLYNYKNFQKAIDDKWEQIEMIQQAGIKKKSKDITSWTSGSKYSDVKTDMEQAEDQIRKLEAIIEKTTEYVEKIDWALEKIKNDPYFPLIRMKYIEGKSRENIAEYLNCDESTITRNKNRLINVIKIYLFSDDAMLEMVGCIA</sequence>
<protein>
    <submittedName>
        <fullName evidence="2">Uncharacterized protein</fullName>
    </submittedName>
</protein>
<dbReference type="InterPro" id="IPR013324">
    <property type="entry name" value="RNA_pol_sigma_r3/r4-like"/>
</dbReference>
<evidence type="ECO:0000313" key="2">
    <source>
        <dbReference type="EMBL" id="MPN18338.1"/>
    </source>
</evidence>
<proteinExistence type="predicted"/>
<comment type="caution">
    <text evidence="2">The sequence shown here is derived from an EMBL/GenBank/DDBJ whole genome shotgun (WGS) entry which is preliminary data.</text>
</comment>
<dbReference type="EMBL" id="VSSQ01065647">
    <property type="protein sequence ID" value="MPN18338.1"/>
    <property type="molecule type" value="Genomic_DNA"/>
</dbReference>
<evidence type="ECO:0000256" key="1">
    <source>
        <dbReference type="SAM" id="Coils"/>
    </source>
</evidence>
<accession>A0A645FUZ1</accession>
<dbReference type="AlphaFoldDB" id="A0A645FUZ1"/>
<organism evidence="2">
    <name type="scientific">bioreactor metagenome</name>
    <dbReference type="NCBI Taxonomy" id="1076179"/>
    <lineage>
        <taxon>unclassified sequences</taxon>
        <taxon>metagenomes</taxon>
        <taxon>ecological metagenomes</taxon>
    </lineage>
</organism>
<dbReference type="SUPFAM" id="SSF88659">
    <property type="entry name" value="Sigma3 and sigma4 domains of RNA polymerase sigma factors"/>
    <property type="match status" value="1"/>
</dbReference>
<gene>
    <name evidence="2" type="ORF">SDC9_165698</name>
</gene>
<keyword evidence="1" id="KW-0175">Coiled coil</keyword>
<feature type="coiled-coil region" evidence="1">
    <location>
        <begin position="93"/>
        <end position="120"/>
    </location>
</feature>